<feature type="transmembrane region" description="Helical" evidence="11">
    <location>
        <begin position="12"/>
        <end position="32"/>
    </location>
</feature>
<dbReference type="PANTHER" id="PTHR42837:SF2">
    <property type="entry name" value="MEMBRANE METALLOPROTEASE ARASP2, CHLOROPLASTIC-RELATED"/>
    <property type="match status" value="1"/>
</dbReference>
<evidence type="ECO:0000256" key="6">
    <source>
        <dbReference type="ARBA" id="ARBA00022801"/>
    </source>
</evidence>
<feature type="transmembrane region" description="Helical" evidence="11">
    <location>
        <begin position="390"/>
        <end position="412"/>
    </location>
</feature>
<feature type="transmembrane region" description="Helical" evidence="11">
    <location>
        <begin position="109"/>
        <end position="133"/>
    </location>
</feature>
<dbReference type="InterPro" id="IPR001478">
    <property type="entry name" value="PDZ"/>
</dbReference>
<evidence type="ECO:0000256" key="10">
    <source>
        <dbReference type="ARBA" id="ARBA00023136"/>
    </source>
</evidence>
<keyword evidence="7 11" id="KW-0862">Zinc</keyword>
<keyword evidence="8 11" id="KW-1133">Transmembrane helix</keyword>
<evidence type="ECO:0000256" key="8">
    <source>
        <dbReference type="ARBA" id="ARBA00022989"/>
    </source>
</evidence>
<dbReference type="RefSeq" id="WP_012377417.1">
    <property type="nucleotide sequence ID" value="NC_010571.1"/>
</dbReference>
<dbReference type="Pfam" id="PF02163">
    <property type="entry name" value="Peptidase_M50"/>
    <property type="match status" value="1"/>
</dbReference>
<comment type="subcellular location">
    <subcellularLocation>
        <location evidence="2">Membrane</location>
        <topology evidence="2">Multi-pass membrane protein</topology>
    </subcellularLocation>
</comment>
<dbReference type="EMBL" id="CP001032">
    <property type="protein sequence ID" value="ACB77903.1"/>
    <property type="molecule type" value="Genomic_DNA"/>
</dbReference>
<dbReference type="InterPro" id="IPR004387">
    <property type="entry name" value="Pept_M50_Zn"/>
</dbReference>
<dbReference type="InterPro" id="IPR041489">
    <property type="entry name" value="PDZ_6"/>
</dbReference>
<dbReference type="Proteomes" id="UP000007013">
    <property type="component" value="Chromosome"/>
</dbReference>
<keyword evidence="11" id="KW-0479">Metal-binding</keyword>
<evidence type="ECO:0000256" key="3">
    <source>
        <dbReference type="ARBA" id="ARBA00007931"/>
    </source>
</evidence>
<evidence type="ECO:0000313" key="14">
    <source>
        <dbReference type="Proteomes" id="UP000007013"/>
    </source>
</evidence>
<comment type="cofactor">
    <cofactor evidence="1 11">
        <name>Zn(2+)</name>
        <dbReference type="ChEBI" id="CHEBI:29105"/>
    </cofactor>
</comment>
<comment type="similarity">
    <text evidence="3 11">Belongs to the peptidase M50B family.</text>
</comment>
<keyword evidence="6 11" id="KW-0378">Hydrolase</keyword>
<dbReference type="EC" id="3.4.24.-" evidence="11"/>
<dbReference type="NCBIfam" id="TIGR00054">
    <property type="entry name" value="RIP metalloprotease RseP"/>
    <property type="match status" value="1"/>
</dbReference>
<evidence type="ECO:0000256" key="4">
    <source>
        <dbReference type="ARBA" id="ARBA00022670"/>
    </source>
</evidence>
<gene>
    <name evidence="13" type="ordered locus">Oter_4633</name>
</gene>
<evidence type="ECO:0000256" key="9">
    <source>
        <dbReference type="ARBA" id="ARBA00023049"/>
    </source>
</evidence>
<evidence type="ECO:0000256" key="5">
    <source>
        <dbReference type="ARBA" id="ARBA00022692"/>
    </source>
</evidence>
<dbReference type="InterPro" id="IPR036034">
    <property type="entry name" value="PDZ_sf"/>
</dbReference>
<dbReference type="InterPro" id="IPR008915">
    <property type="entry name" value="Peptidase_M50"/>
</dbReference>
<sequence length="488" mass="53110">MPTDLLSSLFSNLWSIFLVIVFFGGSIFVHELGHFLAARRRGVHVERFSIGFGPAIFSWRGRDGVEYRISWIPLGGYVLLPQLADLSAVEGKSATDVSTLPPISYATKMLVFVAGAAFNILFAFLLAMIVWVVGQPTIAVFNTTTIGHVEPTITLGTDKVVPNPAAEAGLQPGDVVKSIDDLPVGDFEDIMNAVVLGKERSADGRRVSNFVIERAGRQLAITVHPLLLGDDQLRVAGVQPAEDLTADAVMPGSPAEAAGVRPGDRIVAVDGRPVFRRVTVANHLAQHPDGPSAFVFQRGDGRVTLQIQPRLQSDTPGATPVPRIGIQYREPVIVVHPTPWAQISEDVRMTVRTISALVSPSSDIGASKLSGPIGIARALHQQAQWDIRRVLWFTILVNVNLAIFNLLPIPVLDGGQMLFATINRLRRRELPASFIMATQSAFFVLIFSLIIYVSFFDFRRWARDLQTDRAEAAAAERAKDATPAPAKP</sequence>
<name>B2A0E9_OPITP</name>
<dbReference type="CDD" id="cd23081">
    <property type="entry name" value="cpPDZ_EcRseP-like"/>
    <property type="match status" value="2"/>
</dbReference>
<dbReference type="Gene3D" id="2.30.42.10">
    <property type="match status" value="2"/>
</dbReference>
<dbReference type="GO" id="GO:0016020">
    <property type="term" value="C:membrane"/>
    <property type="evidence" value="ECO:0007669"/>
    <property type="project" value="UniProtKB-SubCell"/>
</dbReference>
<organism evidence="13 14">
    <name type="scientific">Opitutus terrae (strain DSM 11246 / JCM 15787 / PB90-1)</name>
    <dbReference type="NCBI Taxonomy" id="452637"/>
    <lineage>
        <taxon>Bacteria</taxon>
        <taxon>Pseudomonadati</taxon>
        <taxon>Verrucomicrobiota</taxon>
        <taxon>Opitutia</taxon>
        <taxon>Opitutales</taxon>
        <taxon>Opitutaceae</taxon>
        <taxon>Opitutus</taxon>
    </lineage>
</organism>
<dbReference type="HOGENOM" id="CLU_025778_0_1_0"/>
<keyword evidence="10 11" id="KW-0472">Membrane</keyword>
<keyword evidence="5 11" id="KW-0812">Transmembrane</keyword>
<dbReference type="SMART" id="SM00228">
    <property type="entry name" value="PDZ"/>
    <property type="match status" value="1"/>
</dbReference>
<dbReference type="CDD" id="cd06163">
    <property type="entry name" value="S2P-M50_PDZ_RseP-like"/>
    <property type="match status" value="1"/>
</dbReference>
<keyword evidence="9 11" id="KW-0482">Metalloprotease</keyword>
<dbReference type="GO" id="GO:0006508">
    <property type="term" value="P:proteolysis"/>
    <property type="evidence" value="ECO:0007669"/>
    <property type="project" value="UniProtKB-KW"/>
</dbReference>
<dbReference type="PANTHER" id="PTHR42837">
    <property type="entry name" value="REGULATOR OF SIGMA-E PROTEASE RSEP"/>
    <property type="match status" value="1"/>
</dbReference>
<evidence type="ECO:0000256" key="2">
    <source>
        <dbReference type="ARBA" id="ARBA00004141"/>
    </source>
</evidence>
<accession>B2A0E9</accession>
<feature type="transmembrane region" description="Helical" evidence="11">
    <location>
        <begin position="432"/>
        <end position="455"/>
    </location>
</feature>
<evidence type="ECO:0000259" key="12">
    <source>
        <dbReference type="PROSITE" id="PS50106"/>
    </source>
</evidence>
<dbReference type="KEGG" id="ote:Oter_4633"/>
<evidence type="ECO:0000313" key="13">
    <source>
        <dbReference type="EMBL" id="ACB77903.1"/>
    </source>
</evidence>
<evidence type="ECO:0000256" key="11">
    <source>
        <dbReference type="RuleBase" id="RU362031"/>
    </source>
</evidence>
<feature type="domain" description="PDZ" evidence="12">
    <location>
        <begin position="220"/>
        <end position="279"/>
    </location>
</feature>
<dbReference type="STRING" id="452637.Oter_4633"/>
<protein>
    <recommendedName>
        <fullName evidence="11">Zinc metalloprotease</fullName>
        <ecNumber evidence="11">3.4.24.-</ecNumber>
    </recommendedName>
</protein>
<reference evidence="13 14" key="1">
    <citation type="journal article" date="2011" name="J. Bacteriol.">
        <title>Genome sequence of the verrucomicrobium Opitutus terrae PB90-1, an abundant inhabitant of rice paddy soil ecosystems.</title>
        <authorList>
            <person name="van Passel M.W."/>
            <person name="Kant R."/>
            <person name="Palva A."/>
            <person name="Copeland A."/>
            <person name="Lucas S."/>
            <person name="Lapidus A."/>
            <person name="Glavina del Rio T."/>
            <person name="Pitluck S."/>
            <person name="Goltsman E."/>
            <person name="Clum A."/>
            <person name="Sun H."/>
            <person name="Schmutz J."/>
            <person name="Larimer F.W."/>
            <person name="Land M.L."/>
            <person name="Hauser L."/>
            <person name="Kyrpides N."/>
            <person name="Mikhailova N."/>
            <person name="Richardson P.P."/>
            <person name="Janssen P.H."/>
            <person name="de Vos W.M."/>
            <person name="Smidt H."/>
        </authorList>
    </citation>
    <scope>NUCLEOTIDE SEQUENCE [LARGE SCALE GENOMIC DNA]</scope>
    <source>
        <strain evidence="14">DSM 11246 / JCM 15787 / PB90-1</strain>
    </source>
</reference>
<evidence type="ECO:0000256" key="1">
    <source>
        <dbReference type="ARBA" id="ARBA00001947"/>
    </source>
</evidence>
<dbReference type="eggNOG" id="COG0750">
    <property type="taxonomic scope" value="Bacteria"/>
</dbReference>
<dbReference type="AlphaFoldDB" id="B2A0E9"/>
<keyword evidence="4 13" id="KW-0645">Protease</keyword>
<dbReference type="SUPFAM" id="SSF50156">
    <property type="entry name" value="PDZ domain-like"/>
    <property type="match status" value="2"/>
</dbReference>
<proteinExistence type="inferred from homology"/>
<evidence type="ECO:0000256" key="7">
    <source>
        <dbReference type="ARBA" id="ARBA00022833"/>
    </source>
</evidence>
<dbReference type="Pfam" id="PF17820">
    <property type="entry name" value="PDZ_6"/>
    <property type="match status" value="1"/>
</dbReference>
<dbReference type="GO" id="GO:0046872">
    <property type="term" value="F:metal ion binding"/>
    <property type="evidence" value="ECO:0007669"/>
    <property type="project" value="UniProtKB-KW"/>
</dbReference>
<dbReference type="GO" id="GO:0004222">
    <property type="term" value="F:metalloendopeptidase activity"/>
    <property type="evidence" value="ECO:0007669"/>
    <property type="project" value="InterPro"/>
</dbReference>
<keyword evidence="14" id="KW-1185">Reference proteome</keyword>
<dbReference type="OrthoDB" id="9782003at2"/>
<dbReference type="PROSITE" id="PS50106">
    <property type="entry name" value="PDZ"/>
    <property type="match status" value="1"/>
</dbReference>